<evidence type="ECO:0000313" key="1">
    <source>
        <dbReference type="EMBL" id="RXE57622.1"/>
    </source>
</evidence>
<evidence type="ECO:0000313" key="2">
    <source>
        <dbReference type="Proteomes" id="UP000289166"/>
    </source>
</evidence>
<sequence>MKLNNLFNFKNPVKNFIDIDKIKLPDNVSSFDLKKLCWVEAFTFRVKKQDDTYRTLKMPNILNFVCAYEHFKDMPNFNSIQSMDSLHKRLSANIETGDFVSGEYNRQLEEDFERLCTYDNLIRMDIKEYYGRVYTHKIDFQGHEERFLSNMNLGATNGLIMGNYLSLYFAEIILTSISNDIEKEIMDLGINCEFSYFSDDFYFFCNKNDNEKIVKIFDKVLEKYELERNDTKKEIWTYEAFNNYNIVARYWKKLIAHCNVRFNEERDNNKLYFINQIVYRMSSLENDRLKKVFINNFFKTKYFRELDLDKYQVKNYDYHQLCFILKFSPEVMLYNADKFSTMSGFDNRRLHKFFKVRYREVLQQPFNEEQLYFYYAIKVFNFTDILTEAKDAVLKTNNQILISYYLKDGIFGSEDVDTLKENYDEKYWFQNYHLILYSPDMLADLENSIDKYLIPKYAKAQANDSPSRRDKRKSYMDFYKENIELRNSIIRDISDVRTEIEDYLRLRIEESEAAFEAEEEDD</sequence>
<reference evidence="2" key="1">
    <citation type="submission" date="2018-11" db="EMBL/GenBank/DDBJ databases">
        <title>Genome sequencing of a novel mesophilic and cellulolytic organism within the genus Hungateiclostridium.</title>
        <authorList>
            <person name="Rettenmaier R."/>
            <person name="Liebl W."/>
            <person name="Zverlov V."/>
        </authorList>
    </citation>
    <scope>NUCLEOTIDE SEQUENCE [LARGE SCALE GENOMIC DNA]</scope>
    <source>
        <strain evidence="2">N2K1</strain>
    </source>
</reference>
<organism evidence="1 2">
    <name type="scientific">Acetivibrio mesophilus</name>
    <dbReference type="NCBI Taxonomy" id="2487273"/>
    <lineage>
        <taxon>Bacteria</taxon>
        <taxon>Bacillati</taxon>
        <taxon>Bacillota</taxon>
        <taxon>Clostridia</taxon>
        <taxon>Eubacteriales</taxon>
        <taxon>Oscillospiraceae</taxon>
        <taxon>Acetivibrio</taxon>
    </lineage>
</organism>
<protein>
    <recommendedName>
        <fullName evidence="3">Reverse transcriptase domain-containing protein</fullName>
    </recommendedName>
</protein>
<dbReference type="Proteomes" id="UP000289166">
    <property type="component" value="Unassembled WGS sequence"/>
</dbReference>
<dbReference type="RefSeq" id="WP_128706540.1">
    <property type="nucleotide sequence ID" value="NZ_RLII01000048.1"/>
</dbReference>
<comment type="caution">
    <text evidence="1">The sequence shown here is derived from an EMBL/GenBank/DDBJ whole genome shotgun (WGS) entry which is preliminary data.</text>
</comment>
<gene>
    <name evidence="1" type="ORF">EFD62_16700</name>
</gene>
<dbReference type="EMBL" id="RLII01000048">
    <property type="protein sequence ID" value="RXE57622.1"/>
    <property type="molecule type" value="Genomic_DNA"/>
</dbReference>
<dbReference type="AlphaFoldDB" id="A0A4Q0I403"/>
<name>A0A4Q0I403_9FIRM</name>
<keyword evidence="2" id="KW-1185">Reference proteome</keyword>
<accession>A0A4Q0I403</accession>
<evidence type="ECO:0008006" key="3">
    <source>
        <dbReference type="Google" id="ProtNLM"/>
    </source>
</evidence>
<dbReference type="OrthoDB" id="9780724at2"/>
<proteinExistence type="predicted"/>